<dbReference type="PIRSF" id="PIRSF024492">
    <property type="entry name" value="UCP024492"/>
    <property type="match status" value="1"/>
</dbReference>
<dbReference type="PANTHER" id="PTHR39337">
    <property type="entry name" value="BLR5642 PROTEIN"/>
    <property type="match status" value="1"/>
</dbReference>
<dbReference type="Proteomes" id="UP001206639">
    <property type="component" value="Unassembled WGS sequence"/>
</dbReference>
<comment type="caution">
    <text evidence="1">The sequence shown here is derived from an EMBL/GenBank/DDBJ whole genome shotgun (WGS) entry which is preliminary data.</text>
</comment>
<evidence type="ECO:0000313" key="2">
    <source>
        <dbReference type="Proteomes" id="UP001206639"/>
    </source>
</evidence>
<dbReference type="PANTHER" id="PTHR39337:SF1">
    <property type="entry name" value="BLR5642 PROTEIN"/>
    <property type="match status" value="1"/>
</dbReference>
<dbReference type="Pfam" id="PF04343">
    <property type="entry name" value="DUF488"/>
    <property type="match status" value="1"/>
</dbReference>
<proteinExistence type="predicted"/>
<dbReference type="InterPro" id="IPR014519">
    <property type="entry name" value="UCP024492"/>
</dbReference>
<keyword evidence="2" id="KW-1185">Reference proteome</keyword>
<dbReference type="EMBL" id="JAODWD010000002">
    <property type="protein sequence ID" value="MCT7658167.1"/>
    <property type="molecule type" value="Genomic_DNA"/>
</dbReference>
<name>A0ABT2M7C6_9MYCO</name>
<protein>
    <submittedName>
        <fullName evidence="1">DUF488 domain-containing protein</fullName>
    </submittedName>
</protein>
<evidence type="ECO:0000313" key="1">
    <source>
        <dbReference type="EMBL" id="MCT7658167.1"/>
    </source>
</evidence>
<accession>A0ABT2M7C6</accession>
<gene>
    <name evidence="1" type="ORF">N4S67_07000</name>
</gene>
<reference evidence="2" key="1">
    <citation type="submission" date="2023-07" db="EMBL/GenBank/DDBJ databases">
        <authorList>
            <person name="Deng Y."/>
            <person name="Zhang Y.-Q."/>
        </authorList>
    </citation>
    <scope>NUCLEOTIDE SEQUENCE [LARGE SCALE GENOMIC DNA]</scope>
    <source>
        <strain evidence="2">CPCC 205710</strain>
    </source>
</reference>
<dbReference type="RefSeq" id="WP_260992241.1">
    <property type="nucleotide sequence ID" value="NZ_JAODWD010000002.1"/>
</dbReference>
<organism evidence="1 2">
    <name type="scientific">Mycobacterium deserti</name>
    <dbReference type="NCBI Taxonomy" id="2978347"/>
    <lineage>
        <taxon>Bacteria</taxon>
        <taxon>Bacillati</taxon>
        <taxon>Actinomycetota</taxon>
        <taxon>Actinomycetes</taxon>
        <taxon>Mycobacteriales</taxon>
        <taxon>Mycobacteriaceae</taxon>
        <taxon>Mycobacterium</taxon>
    </lineage>
</organism>
<dbReference type="InterPro" id="IPR007438">
    <property type="entry name" value="DUF488"/>
</dbReference>
<sequence>MSTTIYTVGHSTRPGDEFIALLARFDIELLADIRTVPKSRHNPQFQSDQLAASLPAAGIEYRHLAGLGGLRKPVKNSPNAGWRNMSFRGYADYMNTRQFDTALTELIALSADRVTAIMCAEAVFWRCHRALVADALLLRGIDVVHIMGAGTLTPAKLTSFAVADGLRIVYPPTDQDPEVGTGEA</sequence>